<dbReference type="GO" id="GO:0003677">
    <property type="term" value="F:DNA binding"/>
    <property type="evidence" value="ECO:0007669"/>
    <property type="project" value="UniProtKB-KW"/>
</dbReference>
<dbReference type="EMBL" id="UAUU01000005">
    <property type="protein sequence ID" value="SPZ85000.1"/>
    <property type="molecule type" value="Genomic_DNA"/>
</dbReference>
<evidence type="ECO:0000313" key="8">
    <source>
        <dbReference type="EMBL" id="SPZ85000.1"/>
    </source>
</evidence>
<dbReference type="SUPFAM" id="SSF88946">
    <property type="entry name" value="Sigma2 domain of RNA polymerase sigma factors"/>
    <property type="match status" value="1"/>
</dbReference>
<reference evidence="8 9" key="1">
    <citation type="submission" date="2018-06" db="EMBL/GenBank/DDBJ databases">
        <authorList>
            <consortium name="Pathogen Informatics"/>
            <person name="Doyle S."/>
        </authorList>
    </citation>
    <scope>NUCLEOTIDE SEQUENCE [LARGE SCALE GENOMIC DNA]</scope>
    <source>
        <strain evidence="8 9">NCTC11343</strain>
    </source>
</reference>
<keyword evidence="5" id="KW-0804">Transcription</keyword>
<keyword evidence="2" id="KW-0805">Transcription regulation</keyword>
<dbReference type="InterPro" id="IPR013325">
    <property type="entry name" value="RNA_pol_sigma_r2"/>
</dbReference>
<accession>A0A2X2L6Z3</accession>
<proteinExistence type="inferred from homology"/>
<evidence type="ECO:0000313" key="9">
    <source>
        <dbReference type="Proteomes" id="UP000251241"/>
    </source>
</evidence>
<dbReference type="PANTHER" id="PTHR43133:SF8">
    <property type="entry name" value="RNA POLYMERASE SIGMA FACTOR HI_1459-RELATED"/>
    <property type="match status" value="1"/>
</dbReference>
<name>A0A2X2L6Z3_SPHMU</name>
<evidence type="ECO:0000259" key="7">
    <source>
        <dbReference type="Pfam" id="PF08281"/>
    </source>
</evidence>
<feature type="domain" description="RNA polymerase sigma-70 region 2" evidence="6">
    <location>
        <begin position="25"/>
        <end position="91"/>
    </location>
</feature>
<dbReference type="AlphaFoldDB" id="A0A2X2L6Z3"/>
<dbReference type="InterPro" id="IPR014284">
    <property type="entry name" value="RNA_pol_sigma-70_dom"/>
</dbReference>
<dbReference type="InterPro" id="IPR013324">
    <property type="entry name" value="RNA_pol_sigma_r3/r4-like"/>
</dbReference>
<dbReference type="Pfam" id="PF04542">
    <property type="entry name" value="Sigma70_r2"/>
    <property type="match status" value="1"/>
</dbReference>
<evidence type="ECO:0000256" key="2">
    <source>
        <dbReference type="ARBA" id="ARBA00023015"/>
    </source>
</evidence>
<dbReference type="InterPro" id="IPR036388">
    <property type="entry name" value="WH-like_DNA-bd_sf"/>
</dbReference>
<dbReference type="GO" id="GO:0006352">
    <property type="term" value="P:DNA-templated transcription initiation"/>
    <property type="evidence" value="ECO:0007669"/>
    <property type="project" value="InterPro"/>
</dbReference>
<evidence type="ECO:0000256" key="3">
    <source>
        <dbReference type="ARBA" id="ARBA00023082"/>
    </source>
</evidence>
<keyword evidence="4" id="KW-0238">DNA-binding</keyword>
<evidence type="ECO:0000256" key="5">
    <source>
        <dbReference type="ARBA" id="ARBA00023163"/>
    </source>
</evidence>
<dbReference type="Gene3D" id="1.10.10.10">
    <property type="entry name" value="Winged helix-like DNA-binding domain superfamily/Winged helix DNA-binding domain"/>
    <property type="match status" value="1"/>
</dbReference>
<dbReference type="SUPFAM" id="SSF88659">
    <property type="entry name" value="Sigma3 and sigma4 domains of RNA polymerase sigma factors"/>
    <property type="match status" value="1"/>
</dbReference>
<dbReference type="GO" id="GO:0016987">
    <property type="term" value="F:sigma factor activity"/>
    <property type="evidence" value="ECO:0007669"/>
    <property type="project" value="UniProtKB-KW"/>
</dbReference>
<dbReference type="Proteomes" id="UP000251241">
    <property type="component" value="Unassembled WGS sequence"/>
</dbReference>
<dbReference type="InterPro" id="IPR007627">
    <property type="entry name" value="RNA_pol_sigma70_r2"/>
</dbReference>
<dbReference type="Gene3D" id="1.10.1740.10">
    <property type="match status" value="1"/>
</dbReference>
<comment type="similarity">
    <text evidence="1">Belongs to the sigma-70 factor family. ECF subfamily.</text>
</comment>
<gene>
    <name evidence="8" type="primary">sigV_4</name>
    <name evidence="8" type="ORF">NCTC11343_01556</name>
</gene>
<evidence type="ECO:0000259" key="6">
    <source>
        <dbReference type="Pfam" id="PF04542"/>
    </source>
</evidence>
<organism evidence="8 9">
    <name type="scientific">Sphingobacterium multivorum</name>
    <dbReference type="NCBI Taxonomy" id="28454"/>
    <lineage>
        <taxon>Bacteria</taxon>
        <taxon>Pseudomonadati</taxon>
        <taxon>Bacteroidota</taxon>
        <taxon>Sphingobacteriia</taxon>
        <taxon>Sphingobacteriales</taxon>
        <taxon>Sphingobacteriaceae</taxon>
        <taxon>Sphingobacterium</taxon>
    </lineage>
</organism>
<dbReference type="CDD" id="cd06171">
    <property type="entry name" value="Sigma70_r4"/>
    <property type="match status" value="1"/>
</dbReference>
<dbReference type="NCBIfam" id="TIGR02937">
    <property type="entry name" value="sigma70-ECF"/>
    <property type="match status" value="1"/>
</dbReference>
<dbReference type="PANTHER" id="PTHR43133">
    <property type="entry name" value="RNA POLYMERASE ECF-TYPE SIGMA FACTO"/>
    <property type="match status" value="1"/>
</dbReference>
<dbReference type="InterPro" id="IPR039425">
    <property type="entry name" value="RNA_pol_sigma-70-like"/>
</dbReference>
<dbReference type="Pfam" id="PF08281">
    <property type="entry name" value="Sigma70_r4_2"/>
    <property type="match status" value="1"/>
</dbReference>
<dbReference type="RefSeq" id="WP_046674226.1">
    <property type="nucleotide sequence ID" value="NZ_CP069793.1"/>
</dbReference>
<sequence length="185" mass="21798">MQNQLSDKELLAMCQTGNESGFAQLYHRYAKKIFNSIYRVLSNQEESEDILQETFVDFFARSDKWHLVLSVEAWLRRMGVNKAISLLRKNKQYFTPVDDLEIQDDGEDELLEKEWRECRLTDLENVIDQLTGVPKMVVNLYLFENMSHDEVAETLGMTAVAVRSQYHRAKKKIYEQLKERYNYAG</sequence>
<protein>
    <submittedName>
        <fullName evidence="8">RNA polymerase sigma factor sigV</fullName>
    </submittedName>
</protein>
<dbReference type="InterPro" id="IPR013249">
    <property type="entry name" value="RNA_pol_sigma70_r4_t2"/>
</dbReference>
<feature type="domain" description="RNA polymerase sigma factor 70 region 4 type 2" evidence="7">
    <location>
        <begin position="122"/>
        <end position="173"/>
    </location>
</feature>
<dbReference type="GeneID" id="97181711"/>
<evidence type="ECO:0000256" key="4">
    <source>
        <dbReference type="ARBA" id="ARBA00023125"/>
    </source>
</evidence>
<keyword evidence="3" id="KW-0731">Sigma factor</keyword>
<evidence type="ECO:0000256" key="1">
    <source>
        <dbReference type="ARBA" id="ARBA00010641"/>
    </source>
</evidence>